<dbReference type="GeneID" id="61382657"/>
<dbReference type="RefSeq" id="WP_048253626.1">
    <property type="nucleotide sequence ID" value="NZ_CBCSIS010000009.1"/>
</dbReference>
<dbReference type="SUPFAM" id="SSF53448">
    <property type="entry name" value="Nucleotide-diphospho-sugar transferases"/>
    <property type="match status" value="1"/>
</dbReference>
<keyword evidence="8" id="KW-0448">Lipopolysaccharide biosynthesis</keyword>
<dbReference type="Pfam" id="PF08437">
    <property type="entry name" value="Glyco_transf_8C"/>
    <property type="match status" value="1"/>
</dbReference>
<accession>A0AAW8HM12</accession>
<evidence type="ECO:0000256" key="2">
    <source>
        <dbReference type="ARBA" id="ARBA00004713"/>
    </source>
</evidence>
<dbReference type="InterPro" id="IPR013645">
    <property type="entry name" value="Glyco_transf_8N"/>
</dbReference>
<keyword evidence="6" id="KW-0479">Metal-binding</keyword>
<gene>
    <name evidence="10" type="ORF">RBJ30_05745</name>
</gene>
<dbReference type="AlphaFoldDB" id="A0AAW8HM12"/>
<comment type="pathway">
    <text evidence="2">Bacterial outer membrane biogenesis; LPS core biosynthesis.</text>
</comment>
<protein>
    <submittedName>
        <fullName evidence="10">Glycosyltransferase</fullName>
    </submittedName>
</protein>
<dbReference type="GO" id="GO:0046872">
    <property type="term" value="F:metal ion binding"/>
    <property type="evidence" value="ECO:0007669"/>
    <property type="project" value="UniProtKB-KW"/>
</dbReference>
<name>A0AAW8HM12_PLUGE</name>
<keyword evidence="4" id="KW-0328">Glycosyltransferase</keyword>
<dbReference type="Pfam" id="PF01501">
    <property type="entry name" value="Glyco_transf_8"/>
    <property type="match status" value="1"/>
</dbReference>
<keyword evidence="7" id="KW-0460">Magnesium</keyword>
<proteinExistence type="inferred from homology"/>
<keyword evidence="5" id="KW-0808">Transferase</keyword>
<dbReference type="CDD" id="cd04194">
    <property type="entry name" value="GT8_A4GalT_like"/>
    <property type="match status" value="1"/>
</dbReference>
<feature type="domain" description="Glycosyl transferase family 8 C-terminal" evidence="9">
    <location>
        <begin position="277"/>
        <end position="333"/>
    </location>
</feature>
<organism evidence="10 11">
    <name type="scientific">Pluralibacter gergoviae</name>
    <name type="common">Enterobacter gergoviae</name>
    <dbReference type="NCBI Taxonomy" id="61647"/>
    <lineage>
        <taxon>Bacteria</taxon>
        <taxon>Pseudomonadati</taxon>
        <taxon>Pseudomonadota</taxon>
        <taxon>Gammaproteobacteria</taxon>
        <taxon>Enterobacterales</taxon>
        <taxon>Enterobacteriaceae</taxon>
        <taxon>Pluralibacter</taxon>
    </lineage>
</organism>
<evidence type="ECO:0000256" key="7">
    <source>
        <dbReference type="ARBA" id="ARBA00022842"/>
    </source>
</evidence>
<reference evidence="10" key="1">
    <citation type="submission" date="2023-08" db="EMBL/GenBank/DDBJ databases">
        <title>WGS of pathogenic bacterial species, Los Angeles County Public Health Laboratories.</title>
        <authorList>
            <person name="Garrigues J.M."/>
            <person name="Green N.M."/>
        </authorList>
    </citation>
    <scope>NUCLEOTIDE SEQUENCE</scope>
    <source>
        <strain evidence="10">LACPHL-BACT-2023-00068</strain>
    </source>
</reference>
<dbReference type="GO" id="GO:0008918">
    <property type="term" value="F:lipopolysaccharide 3-alpha-galactosyltransferase activity"/>
    <property type="evidence" value="ECO:0007669"/>
    <property type="project" value="InterPro"/>
</dbReference>
<comment type="caution">
    <text evidence="10">The sequence shown here is derived from an EMBL/GenBank/DDBJ whole genome shotgun (WGS) entry which is preliminary data.</text>
</comment>
<evidence type="ECO:0000256" key="3">
    <source>
        <dbReference type="ARBA" id="ARBA00006351"/>
    </source>
</evidence>
<evidence type="ECO:0000256" key="5">
    <source>
        <dbReference type="ARBA" id="ARBA00022679"/>
    </source>
</evidence>
<comment type="similarity">
    <text evidence="3">Belongs to the glycosyltransferase 8 family.</text>
</comment>
<evidence type="ECO:0000256" key="1">
    <source>
        <dbReference type="ARBA" id="ARBA00001946"/>
    </source>
</evidence>
<sequence>MRYFDDDIVVETISFTHVRDAALQDMMTICYGTDGSFMPGAAVSAFSVAAENPGINIAFHIFTNGLEEAYRTRFAAFAEEQKVTVVLYVINSDLLKSLPQNKLWSTAIYYRFIIADFFYQKRDRILYIDSDIVCTGSLEPLFTTNLQDNIVAAVTERDSQWWQSRASRLGEPELSAGYYNSGVLLIDTQRWFEENATPRAIERLQDAQLVARLTYFDQDVLNLTTCGKTCFLDKKYNVQYSLNYELGSKHSRPEQGSYTLLHYIGPTKPWHQYASRYAISASYTRAKAASPWRDLPYQLPLSSMQLRYAAKHCFKQKRWLSGLKYYALYFKAKLVRSC</sequence>
<dbReference type="EMBL" id="JAVDNV010000003">
    <property type="protein sequence ID" value="MDQ2308598.1"/>
    <property type="molecule type" value="Genomic_DNA"/>
</dbReference>
<dbReference type="InterPro" id="IPR002495">
    <property type="entry name" value="Glyco_trans_8"/>
</dbReference>
<dbReference type="PANTHER" id="PTHR13778:SF47">
    <property type="entry name" value="LIPOPOLYSACCHARIDE 1,3-GALACTOSYLTRANSFERASE"/>
    <property type="match status" value="1"/>
</dbReference>
<dbReference type="Proteomes" id="UP001236270">
    <property type="component" value="Unassembled WGS sequence"/>
</dbReference>
<evidence type="ECO:0000313" key="10">
    <source>
        <dbReference type="EMBL" id="MDQ2308598.1"/>
    </source>
</evidence>
<evidence type="ECO:0000259" key="9">
    <source>
        <dbReference type="Pfam" id="PF08437"/>
    </source>
</evidence>
<dbReference type="InterPro" id="IPR050748">
    <property type="entry name" value="Glycosyltrans_8_dom-fam"/>
</dbReference>
<evidence type="ECO:0000256" key="6">
    <source>
        <dbReference type="ARBA" id="ARBA00022723"/>
    </source>
</evidence>
<dbReference type="InterPro" id="IPR029044">
    <property type="entry name" value="Nucleotide-diphossugar_trans"/>
</dbReference>
<evidence type="ECO:0000256" key="8">
    <source>
        <dbReference type="ARBA" id="ARBA00022985"/>
    </source>
</evidence>
<evidence type="ECO:0000256" key="4">
    <source>
        <dbReference type="ARBA" id="ARBA00022676"/>
    </source>
</evidence>
<comment type="cofactor">
    <cofactor evidence="1">
        <name>Mg(2+)</name>
        <dbReference type="ChEBI" id="CHEBI:18420"/>
    </cofactor>
</comment>
<dbReference type="Gene3D" id="3.90.550.10">
    <property type="entry name" value="Spore Coat Polysaccharide Biosynthesis Protein SpsA, Chain A"/>
    <property type="match status" value="1"/>
</dbReference>
<evidence type="ECO:0000313" key="11">
    <source>
        <dbReference type="Proteomes" id="UP001236270"/>
    </source>
</evidence>
<dbReference type="PANTHER" id="PTHR13778">
    <property type="entry name" value="GLYCOSYLTRANSFERASE 8 DOMAIN-CONTAINING PROTEIN"/>
    <property type="match status" value="1"/>
</dbReference>